<dbReference type="PANTHER" id="PTHR33074:SF85">
    <property type="entry name" value="DUF1618 DOMAIN-CONTAINING PROTEIN"/>
    <property type="match status" value="1"/>
</dbReference>
<dbReference type="AlphaFoldDB" id="A0A3L6TMA3"/>
<accession>A0A3L6TMA3</accession>
<evidence type="ECO:0000313" key="2">
    <source>
        <dbReference type="EMBL" id="RLN41387.1"/>
    </source>
</evidence>
<evidence type="ECO:0000313" key="3">
    <source>
        <dbReference type="Proteomes" id="UP000275267"/>
    </source>
</evidence>
<name>A0A3L6TMA3_PANMI</name>
<comment type="caution">
    <text evidence="2">The sequence shown here is derived from an EMBL/GenBank/DDBJ whole genome shotgun (WGS) entry which is preliminary data.</text>
</comment>
<gene>
    <name evidence="2" type="ORF">C2845_PM01G11990</name>
</gene>
<sequence>MPISSSHFSSRPASWVLLDEFASIGHRRNATTAASLTSARGTVQVSFELVGPPEVSRWFVNFSGREERECKRKPQIINAVDSLVLMRMAVFLEGGRVFDYFVYRAAPGKPSLNLIPGPYPKIYLARQIGILPCGDKGQHYAVVFPARRVEARMDYEMHIFSSECWAWSTKVANVVIDRETGCYDIVKHKSCKVVSAGGSCLAWIDMWRGVLLCNVLDKDPVLRLLQWPVPPPQNVCIQCSFNTGCNVEQWRGQTCGGDL</sequence>
<dbReference type="Proteomes" id="UP000275267">
    <property type="component" value="Unassembled WGS sequence"/>
</dbReference>
<dbReference type="Pfam" id="PF07762">
    <property type="entry name" value="DUF1618"/>
    <property type="match status" value="1"/>
</dbReference>
<evidence type="ECO:0000259" key="1">
    <source>
        <dbReference type="Pfam" id="PF07762"/>
    </source>
</evidence>
<protein>
    <recommendedName>
        <fullName evidence="1">DUF1618 domain-containing protein</fullName>
    </recommendedName>
</protein>
<dbReference type="OrthoDB" id="695762at2759"/>
<dbReference type="PANTHER" id="PTHR33074">
    <property type="entry name" value="EXPRESSED PROTEIN-RELATED"/>
    <property type="match status" value="1"/>
</dbReference>
<dbReference type="InterPro" id="IPR011676">
    <property type="entry name" value="DUF1618"/>
</dbReference>
<keyword evidence="3" id="KW-1185">Reference proteome</keyword>
<reference evidence="3" key="1">
    <citation type="journal article" date="2019" name="Nat. Commun.">
        <title>The genome of broomcorn millet.</title>
        <authorList>
            <person name="Zou C."/>
            <person name="Miki D."/>
            <person name="Li D."/>
            <person name="Tang Q."/>
            <person name="Xiao L."/>
            <person name="Rajput S."/>
            <person name="Deng P."/>
            <person name="Jia W."/>
            <person name="Huang R."/>
            <person name="Zhang M."/>
            <person name="Sun Y."/>
            <person name="Hu J."/>
            <person name="Fu X."/>
            <person name="Schnable P.S."/>
            <person name="Li F."/>
            <person name="Zhang H."/>
            <person name="Feng B."/>
            <person name="Zhu X."/>
            <person name="Liu R."/>
            <person name="Schnable J.C."/>
            <person name="Zhu J.-K."/>
            <person name="Zhang H."/>
        </authorList>
    </citation>
    <scope>NUCLEOTIDE SEQUENCE [LARGE SCALE GENOMIC DNA]</scope>
</reference>
<feature type="domain" description="DUF1618" evidence="1">
    <location>
        <begin position="203"/>
        <end position="235"/>
    </location>
</feature>
<organism evidence="2 3">
    <name type="scientific">Panicum miliaceum</name>
    <name type="common">Proso millet</name>
    <name type="synonym">Broomcorn millet</name>
    <dbReference type="NCBI Taxonomy" id="4540"/>
    <lineage>
        <taxon>Eukaryota</taxon>
        <taxon>Viridiplantae</taxon>
        <taxon>Streptophyta</taxon>
        <taxon>Embryophyta</taxon>
        <taxon>Tracheophyta</taxon>
        <taxon>Spermatophyta</taxon>
        <taxon>Magnoliopsida</taxon>
        <taxon>Liliopsida</taxon>
        <taxon>Poales</taxon>
        <taxon>Poaceae</taxon>
        <taxon>PACMAD clade</taxon>
        <taxon>Panicoideae</taxon>
        <taxon>Panicodae</taxon>
        <taxon>Paniceae</taxon>
        <taxon>Panicinae</taxon>
        <taxon>Panicum</taxon>
        <taxon>Panicum sect. Panicum</taxon>
    </lineage>
</organism>
<dbReference type="EMBL" id="PQIB02000001">
    <property type="protein sequence ID" value="RLN41387.1"/>
    <property type="molecule type" value="Genomic_DNA"/>
</dbReference>
<proteinExistence type="predicted"/>